<sequence length="42" mass="4748">MGLNIWKLISGSPRLKCVQVAVKSKKRCVYPKGYIPVIVDMK</sequence>
<comment type="caution">
    <text evidence="1">The sequence shown here is derived from an EMBL/GenBank/DDBJ whole genome shotgun (WGS) entry which is preliminary data.</text>
</comment>
<evidence type="ECO:0000313" key="2">
    <source>
        <dbReference type="Proteomes" id="UP000014023"/>
    </source>
</evidence>
<reference evidence="1 2" key="1">
    <citation type="submission" date="2012-12" db="EMBL/GenBank/DDBJ databases">
        <title>The Genome Sequence of Bacillus cereus VD196.</title>
        <authorList>
            <consortium name="The Broad Institute Genome Sequencing Platform"/>
            <consortium name="The Broad Institute Genome Sequencing Center for Infectious Disease"/>
            <person name="Feldgarden M."/>
            <person name="Van der Auwera G.A."/>
            <person name="Mahillon J."/>
            <person name="Duprez V."/>
            <person name="Timmery S."/>
            <person name="Mattelet C."/>
            <person name="Dierick K."/>
            <person name="Sun M."/>
            <person name="Yu Z."/>
            <person name="Zhu L."/>
            <person name="Hu X."/>
            <person name="Shank E.B."/>
            <person name="Swiecicka I."/>
            <person name="Hansen B.M."/>
            <person name="Andrup L."/>
            <person name="Walker B."/>
            <person name="Young S.K."/>
            <person name="Zeng Q."/>
            <person name="Gargeya S."/>
            <person name="Fitzgerald M."/>
            <person name="Haas B."/>
            <person name="Abouelleil A."/>
            <person name="Alvarado L."/>
            <person name="Arachchi H.M."/>
            <person name="Berlin A.M."/>
            <person name="Chapman S.B."/>
            <person name="Dewar J."/>
            <person name="Goldberg J."/>
            <person name="Griggs A."/>
            <person name="Gujja S."/>
            <person name="Hansen M."/>
            <person name="Howarth C."/>
            <person name="Imamovic A."/>
            <person name="Larimer J."/>
            <person name="McCowan C."/>
            <person name="Murphy C."/>
            <person name="Neiman D."/>
            <person name="Pearson M."/>
            <person name="Priest M."/>
            <person name="Roberts A."/>
            <person name="Saif S."/>
            <person name="Shea T."/>
            <person name="Sisk P."/>
            <person name="Sykes S."/>
            <person name="Wortman J."/>
            <person name="Nusbaum C."/>
            <person name="Birren B."/>
        </authorList>
    </citation>
    <scope>NUCLEOTIDE SEQUENCE [LARGE SCALE GENOMIC DNA]</scope>
    <source>
        <strain evidence="1 2">VD196</strain>
    </source>
</reference>
<protein>
    <submittedName>
        <fullName evidence="1">Uncharacterized protein</fullName>
    </submittedName>
</protein>
<organism evidence="1 2">
    <name type="scientific">Bacillus cereus VD196</name>
    <dbReference type="NCBI Taxonomy" id="1053243"/>
    <lineage>
        <taxon>Bacteria</taxon>
        <taxon>Bacillati</taxon>
        <taxon>Bacillota</taxon>
        <taxon>Bacilli</taxon>
        <taxon>Bacillales</taxon>
        <taxon>Bacillaceae</taxon>
        <taxon>Bacillus</taxon>
        <taxon>Bacillus cereus group</taxon>
    </lineage>
</organism>
<dbReference type="EMBL" id="AHFL01000088">
    <property type="protein sequence ID" value="EOO57815.1"/>
    <property type="molecule type" value="Genomic_DNA"/>
</dbReference>
<dbReference type="AlphaFoldDB" id="A0A9W5PXR9"/>
<proteinExistence type="predicted"/>
<dbReference type="Proteomes" id="UP000014023">
    <property type="component" value="Unassembled WGS sequence"/>
</dbReference>
<accession>A0A9W5PXR9</accession>
<name>A0A9W5PXR9_BACCE</name>
<evidence type="ECO:0000313" key="1">
    <source>
        <dbReference type="EMBL" id="EOO57815.1"/>
    </source>
</evidence>
<gene>
    <name evidence="1" type="ORF">IKE_06268</name>
</gene>